<keyword evidence="1" id="KW-0472">Membrane</keyword>
<dbReference type="Proteomes" id="UP000535415">
    <property type="component" value="Unassembled WGS sequence"/>
</dbReference>
<evidence type="ECO:0000313" key="3">
    <source>
        <dbReference type="EMBL" id="MBB5721609.1"/>
    </source>
</evidence>
<name>A0A7W9BJD9_9RHOB</name>
<feature type="transmembrane region" description="Helical" evidence="1">
    <location>
        <begin position="12"/>
        <end position="32"/>
    </location>
</feature>
<dbReference type="InterPro" id="IPR052710">
    <property type="entry name" value="CAAX_protease"/>
</dbReference>
<dbReference type="GO" id="GO:0004175">
    <property type="term" value="F:endopeptidase activity"/>
    <property type="evidence" value="ECO:0007669"/>
    <property type="project" value="UniProtKB-ARBA"/>
</dbReference>
<organism evidence="3 4">
    <name type="scientific">Yoonia ponticola</name>
    <dbReference type="NCBI Taxonomy" id="1524255"/>
    <lineage>
        <taxon>Bacteria</taxon>
        <taxon>Pseudomonadati</taxon>
        <taxon>Pseudomonadota</taxon>
        <taxon>Alphaproteobacteria</taxon>
        <taxon>Rhodobacterales</taxon>
        <taxon>Paracoccaceae</taxon>
        <taxon>Yoonia</taxon>
    </lineage>
</organism>
<feature type="transmembrane region" description="Helical" evidence="1">
    <location>
        <begin position="177"/>
        <end position="198"/>
    </location>
</feature>
<keyword evidence="1" id="KW-1133">Transmembrane helix</keyword>
<dbReference type="PANTHER" id="PTHR36435:SF1">
    <property type="entry name" value="CAAX AMINO TERMINAL PROTEASE FAMILY PROTEIN"/>
    <property type="match status" value="1"/>
</dbReference>
<reference evidence="3 4" key="1">
    <citation type="submission" date="2020-08" db="EMBL/GenBank/DDBJ databases">
        <title>Genomic Encyclopedia of Type Strains, Phase IV (KMG-IV): sequencing the most valuable type-strain genomes for metagenomic binning, comparative biology and taxonomic classification.</title>
        <authorList>
            <person name="Goeker M."/>
        </authorList>
    </citation>
    <scope>NUCLEOTIDE SEQUENCE [LARGE SCALE GENOMIC DNA]</scope>
    <source>
        <strain evidence="3 4">DSM 101064</strain>
    </source>
</reference>
<keyword evidence="4" id="KW-1185">Reference proteome</keyword>
<feature type="transmembrane region" description="Helical" evidence="1">
    <location>
        <begin position="90"/>
        <end position="109"/>
    </location>
</feature>
<sequence length="287" mass="31255">MIRAFGKRHPRRIALVAFSLLTAIYVLPYVFLGAVDVTEGTGVLTFDALTGGVIWQIVLTVLILCMVWAVGWDDITGLRGPRDKAGMASAYWIGAYPAIGAITFATALFSADHVSSPIAVIAVVLTLNLFVGMSEEIMFRGIIFGAIREKHTPFTAVCVSSIAFGFLHLVNLGMGQAFSLTAFQVLNATVLGVLFCALRLQTNSIWPPIFLHMIWNSYVMLGQAVVESSAEPLPDAAASTQLQPAALILPLLVLLVAVWVFYRYTRRTGHSLFRHVPKSTMIDTIRA</sequence>
<dbReference type="GO" id="GO:0080120">
    <property type="term" value="P:CAAX-box protein maturation"/>
    <property type="evidence" value="ECO:0007669"/>
    <property type="project" value="UniProtKB-ARBA"/>
</dbReference>
<feature type="transmembrane region" description="Helical" evidence="1">
    <location>
        <begin position="52"/>
        <end position="70"/>
    </location>
</feature>
<dbReference type="RefSeq" id="WP_183527095.1">
    <property type="nucleotide sequence ID" value="NZ_JACIJM010000003.1"/>
</dbReference>
<accession>A0A7W9BJD9</accession>
<gene>
    <name evidence="3" type="ORF">FHS72_001221</name>
</gene>
<evidence type="ECO:0000313" key="4">
    <source>
        <dbReference type="Proteomes" id="UP000535415"/>
    </source>
</evidence>
<dbReference type="EMBL" id="JACIJM010000003">
    <property type="protein sequence ID" value="MBB5721609.1"/>
    <property type="molecule type" value="Genomic_DNA"/>
</dbReference>
<feature type="transmembrane region" description="Helical" evidence="1">
    <location>
        <begin position="154"/>
        <end position="171"/>
    </location>
</feature>
<protein>
    <recommendedName>
        <fullName evidence="2">CAAX prenyl protease 2/Lysostaphin resistance protein A-like domain-containing protein</fullName>
    </recommendedName>
</protein>
<keyword evidence="1" id="KW-0812">Transmembrane</keyword>
<evidence type="ECO:0000256" key="1">
    <source>
        <dbReference type="SAM" id="Phobius"/>
    </source>
</evidence>
<proteinExistence type="predicted"/>
<feature type="transmembrane region" description="Helical" evidence="1">
    <location>
        <begin position="245"/>
        <end position="264"/>
    </location>
</feature>
<feature type="transmembrane region" description="Helical" evidence="1">
    <location>
        <begin position="115"/>
        <end position="133"/>
    </location>
</feature>
<feature type="domain" description="CAAX prenyl protease 2/Lysostaphin resistance protein A-like" evidence="2">
    <location>
        <begin position="120"/>
        <end position="217"/>
    </location>
</feature>
<dbReference type="Pfam" id="PF02517">
    <property type="entry name" value="Rce1-like"/>
    <property type="match status" value="1"/>
</dbReference>
<feature type="transmembrane region" description="Helical" evidence="1">
    <location>
        <begin position="205"/>
        <end position="225"/>
    </location>
</feature>
<dbReference type="PANTHER" id="PTHR36435">
    <property type="entry name" value="SLR1288 PROTEIN"/>
    <property type="match status" value="1"/>
</dbReference>
<dbReference type="InterPro" id="IPR003675">
    <property type="entry name" value="Rce1/LyrA-like_dom"/>
</dbReference>
<evidence type="ECO:0000259" key="2">
    <source>
        <dbReference type="Pfam" id="PF02517"/>
    </source>
</evidence>
<comment type="caution">
    <text evidence="3">The sequence shown here is derived from an EMBL/GenBank/DDBJ whole genome shotgun (WGS) entry which is preliminary data.</text>
</comment>
<dbReference type="AlphaFoldDB" id="A0A7W9BJD9"/>